<dbReference type="Proteomes" id="UP001162030">
    <property type="component" value="Chromosome"/>
</dbReference>
<reference evidence="1 2" key="1">
    <citation type="submission" date="2023-03" db="EMBL/GenBank/DDBJ databases">
        <authorList>
            <person name="Pearce D."/>
        </authorList>
    </citation>
    <scope>NUCLEOTIDE SEQUENCE [LARGE SCALE GENOMIC DNA]</scope>
    <source>
        <strain evidence="1">Msz</strain>
    </source>
</reference>
<name>A0ABM9I4X5_9GAMM</name>
<dbReference type="EMBL" id="OX458333">
    <property type="protein sequence ID" value="CAI8895684.1"/>
    <property type="molecule type" value="Genomic_DNA"/>
</dbReference>
<accession>A0ABM9I4X5</accession>
<organism evidence="1 2">
    <name type="scientific">Methylocaldum szegediense</name>
    <dbReference type="NCBI Taxonomy" id="73780"/>
    <lineage>
        <taxon>Bacteria</taxon>
        <taxon>Pseudomonadati</taxon>
        <taxon>Pseudomonadota</taxon>
        <taxon>Gammaproteobacteria</taxon>
        <taxon>Methylococcales</taxon>
        <taxon>Methylococcaceae</taxon>
        <taxon>Methylocaldum</taxon>
    </lineage>
</organism>
<evidence type="ECO:0000313" key="1">
    <source>
        <dbReference type="EMBL" id="CAI8895684.1"/>
    </source>
</evidence>
<protein>
    <submittedName>
        <fullName evidence="1">Uncharacterized protein</fullName>
    </submittedName>
</protein>
<evidence type="ECO:0000313" key="2">
    <source>
        <dbReference type="Proteomes" id="UP001162030"/>
    </source>
</evidence>
<sequence>MRNEPHRCTANDAVHFVHHILLVEAGTEYVFRGVHKIFHVLAGALDILHFLCRRPVHSFCRLARISSCNQR</sequence>
<keyword evidence="2" id="KW-1185">Reference proteome</keyword>
<proteinExistence type="predicted"/>
<gene>
    <name evidence="1" type="ORF">MSZNOR_3335</name>
</gene>